<keyword evidence="5" id="KW-0862">Zinc</keyword>
<name>A0A0R1SK76_9LACO</name>
<dbReference type="PANTHER" id="PTHR11733">
    <property type="entry name" value="ZINC METALLOPROTEASE FAMILY M13 NEPRILYSIN-RELATED"/>
    <property type="match status" value="1"/>
</dbReference>
<evidence type="ECO:0000256" key="4">
    <source>
        <dbReference type="ARBA" id="ARBA00022801"/>
    </source>
</evidence>
<comment type="caution">
    <text evidence="10">The sequence shown here is derived from an EMBL/GenBank/DDBJ whole genome shotgun (WGS) entry which is preliminary data.</text>
</comment>
<keyword evidence="6" id="KW-0482">Metalloprotease</keyword>
<keyword evidence="2" id="KW-0645">Protease</keyword>
<dbReference type="PROSITE" id="PS51885">
    <property type="entry name" value="NEPRILYSIN"/>
    <property type="match status" value="1"/>
</dbReference>
<dbReference type="eggNOG" id="COG3590">
    <property type="taxonomic scope" value="Bacteria"/>
</dbReference>
<reference evidence="10 11" key="1">
    <citation type="journal article" date="2015" name="Genome Announc.">
        <title>Expanding the biotechnology potential of lactobacilli through comparative genomics of 213 strains and associated genera.</title>
        <authorList>
            <person name="Sun Z."/>
            <person name="Harris H.M."/>
            <person name="McCann A."/>
            <person name="Guo C."/>
            <person name="Argimon S."/>
            <person name="Zhang W."/>
            <person name="Yang X."/>
            <person name="Jeffery I.B."/>
            <person name="Cooney J.C."/>
            <person name="Kagawa T.F."/>
            <person name="Liu W."/>
            <person name="Song Y."/>
            <person name="Salvetti E."/>
            <person name="Wrobel A."/>
            <person name="Rasinkangas P."/>
            <person name="Parkhill J."/>
            <person name="Rea M.C."/>
            <person name="O'Sullivan O."/>
            <person name="Ritari J."/>
            <person name="Douillard F.P."/>
            <person name="Paul Ross R."/>
            <person name="Yang R."/>
            <person name="Briner A.E."/>
            <person name="Felis G.E."/>
            <person name="de Vos W.M."/>
            <person name="Barrangou R."/>
            <person name="Klaenhammer T.R."/>
            <person name="Caufield P.W."/>
            <person name="Cui Y."/>
            <person name="Zhang H."/>
            <person name="O'Toole P.W."/>
        </authorList>
    </citation>
    <scope>NUCLEOTIDE SEQUENCE [LARGE SCALE GENOMIC DNA]</scope>
    <source>
        <strain evidence="10 11">DSM 14857</strain>
    </source>
</reference>
<dbReference type="GO" id="GO:0046872">
    <property type="term" value="F:metal ion binding"/>
    <property type="evidence" value="ECO:0007669"/>
    <property type="project" value="UniProtKB-KW"/>
</dbReference>
<dbReference type="CDD" id="cd08662">
    <property type="entry name" value="M13"/>
    <property type="match status" value="1"/>
</dbReference>
<dbReference type="InterPro" id="IPR042089">
    <property type="entry name" value="Peptidase_M13_dom_2"/>
</dbReference>
<dbReference type="GO" id="GO:0004222">
    <property type="term" value="F:metalloendopeptidase activity"/>
    <property type="evidence" value="ECO:0007669"/>
    <property type="project" value="InterPro"/>
</dbReference>
<dbReference type="Gene3D" id="1.10.1380.10">
    <property type="entry name" value="Neutral endopeptidase , domain2"/>
    <property type="match status" value="1"/>
</dbReference>
<accession>A0A0R1SK76</accession>
<dbReference type="AlphaFoldDB" id="A0A0R1SK76"/>
<dbReference type="STRING" id="1423815.FC27_GL000544"/>
<dbReference type="InterPro" id="IPR000718">
    <property type="entry name" value="Peptidase_M13"/>
</dbReference>
<evidence type="ECO:0000256" key="6">
    <source>
        <dbReference type="ARBA" id="ARBA00023049"/>
    </source>
</evidence>
<evidence type="ECO:0000256" key="7">
    <source>
        <dbReference type="SAM" id="MobiDB-lite"/>
    </source>
</evidence>
<feature type="compositionally biased region" description="Polar residues" evidence="7">
    <location>
        <begin position="37"/>
        <end position="65"/>
    </location>
</feature>
<dbReference type="PATRIC" id="fig|1423815.3.peg.551"/>
<dbReference type="Pfam" id="PF05649">
    <property type="entry name" value="Peptidase_M13_N"/>
    <property type="match status" value="1"/>
</dbReference>
<evidence type="ECO:0000313" key="11">
    <source>
        <dbReference type="Proteomes" id="UP000051647"/>
    </source>
</evidence>
<feature type="domain" description="Peptidase M13 C-terminal" evidence="8">
    <location>
        <begin position="567"/>
        <end position="764"/>
    </location>
</feature>
<organism evidence="10 11">
    <name type="scientific">Companilactobacillus versmoldensis DSM 14857 = KCTC 3814</name>
    <dbReference type="NCBI Taxonomy" id="1423815"/>
    <lineage>
        <taxon>Bacteria</taxon>
        <taxon>Bacillati</taxon>
        <taxon>Bacillota</taxon>
        <taxon>Bacilli</taxon>
        <taxon>Lactobacillales</taxon>
        <taxon>Lactobacillaceae</taxon>
        <taxon>Companilactobacillus</taxon>
    </lineage>
</organism>
<feature type="region of interest" description="Disordered" evidence="7">
    <location>
        <begin position="37"/>
        <end position="129"/>
    </location>
</feature>
<dbReference type="GO" id="GO:0016485">
    <property type="term" value="P:protein processing"/>
    <property type="evidence" value="ECO:0007669"/>
    <property type="project" value="TreeGrafter"/>
</dbReference>
<dbReference type="InterPro" id="IPR008753">
    <property type="entry name" value="Peptidase_M13_N"/>
</dbReference>
<dbReference type="PRINTS" id="PR00786">
    <property type="entry name" value="NEPRILYSIN"/>
</dbReference>
<sequence length="769" mass="86748">MVNGGDIMKIDKKLINATMFAAMLLGASITTQNAKADNLSNQTNDDDPATSTISKTKVYNGFETTTDQKNDQPESQIQTDDQTDGQKNNTASNNSQTQATDQVTKDENQTTDQTATTTNNSTDQFKPQNDYYDYVNHKWQTSTDVSKTKANSGAILTTQNSVDQQVQQKFYDYLNGTEHTTDPTMQKALNFYNLMLSQKYQSMDDFSKDAVDNIMDTVNTIDSLQDVNDLSDHLNQLFQAGVTLPFGMKVDIDQNNPKLRALYFYGGSPVLLTSAGDLNQYNEQSQETLGKFLTSAGVNFDAVAEIMKNTKQFDQILTQYQTPTDVQTDLYQQGYTGSGIRRLNDYLPVNYLNFEDLSAFVDMDKFVDQTVGETPGYIFEMTPSFYNNINKIINPDNFQKMKSWMVANYVLDNAAFMNDLAGDFPTVEGETSTDFNQRFAYYLTKKAFANEFSKYFGDVLLTKESKNAVTDMANQLVSAYKTEIQQSSWLSAQGKQAALDKLNNIKVNIGYPTDSYSYYDRIAVPSSGNFYSVFKQLIDGAEYQPYLDYDKPVDRTEWGNISSLKANAQYYPTRNAIYVGTGFIQSPFFDVNQTDSQNYGGLGSIIGHELSHAFDGTGSLYDSNGLFDSWWTAQDLETFNQKYQQMINDFDGKTFLGVPISGEQTVNENLADSAGFDVDELALQQKGGANWQQFFDSYATINRYNYYTESKNSVDWFNNQQLVAKDVHAPFPMRVNTNLANNDLFAKVYHLKAGDGMWIDPDQRFSFWS</sequence>
<dbReference type="Proteomes" id="UP000051647">
    <property type="component" value="Unassembled WGS sequence"/>
</dbReference>
<dbReference type="InterPro" id="IPR024079">
    <property type="entry name" value="MetalloPept_cat_dom_sf"/>
</dbReference>
<dbReference type="EMBL" id="AZFA01000014">
    <property type="protein sequence ID" value="KRL66403.1"/>
    <property type="molecule type" value="Genomic_DNA"/>
</dbReference>
<evidence type="ECO:0000256" key="3">
    <source>
        <dbReference type="ARBA" id="ARBA00022723"/>
    </source>
</evidence>
<evidence type="ECO:0000256" key="1">
    <source>
        <dbReference type="ARBA" id="ARBA00001947"/>
    </source>
</evidence>
<dbReference type="GO" id="GO:0005886">
    <property type="term" value="C:plasma membrane"/>
    <property type="evidence" value="ECO:0007669"/>
    <property type="project" value="TreeGrafter"/>
</dbReference>
<evidence type="ECO:0000259" key="9">
    <source>
        <dbReference type="Pfam" id="PF05649"/>
    </source>
</evidence>
<protein>
    <submittedName>
        <fullName evidence="10">Neutral endopeptidase</fullName>
    </submittedName>
</protein>
<dbReference type="Gene3D" id="3.40.390.10">
    <property type="entry name" value="Collagenase (Catalytic Domain)"/>
    <property type="match status" value="1"/>
</dbReference>
<gene>
    <name evidence="10" type="ORF">FC27_GL000544</name>
</gene>
<evidence type="ECO:0000313" key="10">
    <source>
        <dbReference type="EMBL" id="KRL66403.1"/>
    </source>
</evidence>
<evidence type="ECO:0000256" key="2">
    <source>
        <dbReference type="ARBA" id="ARBA00022670"/>
    </source>
</evidence>
<dbReference type="PANTHER" id="PTHR11733:SF240">
    <property type="entry name" value="GH14155P-RELATED"/>
    <property type="match status" value="1"/>
</dbReference>
<proteinExistence type="predicted"/>
<keyword evidence="11" id="KW-1185">Reference proteome</keyword>
<feature type="compositionally biased region" description="Low complexity" evidence="7">
    <location>
        <begin position="110"/>
        <end position="124"/>
    </location>
</feature>
<feature type="compositionally biased region" description="Polar residues" evidence="7">
    <location>
        <begin position="73"/>
        <end position="102"/>
    </location>
</feature>
<keyword evidence="4" id="KW-0378">Hydrolase</keyword>
<dbReference type="SUPFAM" id="SSF55486">
    <property type="entry name" value="Metalloproteases ('zincins'), catalytic domain"/>
    <property type="match status" value="1"/>
</dbReference>
<keyword evidence="3" id="KW-0479">Metal-binding</keyword>
<evidence type="ECO:0000256" key="5">
    <source>
        <dbReference type="ARBA" id="ARBA00022833"/>
    </source>
</evidence>
<dbReference type="Pfam" id="PF01431">
    <property type="entry name" value="Peptidase_M13"/>
    <property type="match status" value="1"/>
</dbReference>
<feature type="domain" description="Peptidase M13 N-terminal" evidence="9">
    <location>
        <begin position="127"/>
        <end position="512"/>
    </location>
</feature>
<dbReference type="OrthoDB" id="2256807at2"/>
<comment type="cofactor">
    <cofactor evidence="1">
        <name>Zn(2+)</name>
        <dbReference type="ChEBI" id="CHEBI:29105"/>
    </cofactor>
</comment>
<evidence type="ECO:0000259" key="8">
    <source>
        <dbReference type="Pfam" id="PF01431"/>
    </source>
</evidence>
<dbReference type="InterPro" id="IPR018497">
    <property type="entry name" value="Peptidase_M13_C"/>
</dbReference>